<gene>
    <name evidence="7" type="ORF">A3C12_01995</name>
</gene>
<evidence type="ECO:0000313" key="8">
    <source>
        <dbReference type="Proteomes" id="UP000178710"/>
    </source>
</evidence>
<dbReference type="PROSITE" id="PS50151">
    <property type="entry name" value="UVR"/>
    <property type="match status" value="1"/>
</dbReference>
<evidence type="ECO:0000313" key="7">
    <source>
        <dbReference type="EMBL" id="OHA00639.1"/>
    </source>
</evidence>
<evidence type="ECO:0000256" key="2">
    <source>
        <dbReference type="ARBA" id="ARBA00026033"/>
    </source>
</evidence>
<dbReference type="InterPro" id="IPR001650">
    <property type="entry name" value="Helicase_C-like"/>
</dbReference>
<sequence>RQGTFRPRENAVEIYLPSGEEIILVEFEKNAISAIRKKSVALAAIPEMIGAFRIFPAKHFVTPKDKLLLAILRIKDELRSQIEKFKKEGKVLELERIKQRTNFDLEMLQNAGYVAGIENYSRHFSFRDAGDPPYTLIDYFPRTPDGRADFLTVIDESHATIPQVRGMYNGDQARKLTLVNYGFRLPSALDNRPLKFEEFRNKTAQTIYASATPADYEYKVSQNKKGVRYVAEQVIRPTGLIDPELEVRPTQNQIRDLVIEIKKRVAKKERALVIALTKRLAEDVAQYLSDQGIKTTYLHSEIKTLDRPDILTDLRKGEYDVLVGINLLREGLDLPEVSFIGILDADKEGFLRNDRTLLQIIGRAARHLDGKVILYGDVITDSMKRAMDETNRRRKIQAEYNKKHKITPTQIVKAIRKTLSEEVKETADEPSFITEGPKKKLRDSLVHEMRKAAKSMNFELAARIRDRIRKLDSSAA</sequence>
<protein>
    <recommendedName>
        <fullName evidence="3">UvrABC system protein B</fullName>
    </recommendedName>
</protein>
<dbReference type="PROSITE" id="PS51194">
    <property type="entry name" value="HELICASE_CTER"/>
    <property type="match status" value="1"/>
</dbReference>
<feature type="non-terminal residue" evidence="7">
    <location>
        <position position="1"/>
    </location>
</feature>
<dbReference type="SMART" id="SM00490">
    <property type="entry name" value="HELICc"/>
    <property type="match status" value="1"/>
</dbReference>
<name>A0A1G2KQF8_9BACT</name>
<dbReference type="Gene3D" id="4.10.860.10">
    <property type="entry name" value="UVR domain"/>
    <property type="match status" value="1"/>
</dbReference>
<dbReference type="Gene3D" id="3.30.2060.10">
    <property type="entry name" value="Penicillin-binding protein 1b domain"/>
    <property type="match status" value="1"/>
</dbReference>
<dbReference type="GO" id="GO:0006289">
    <property type="term" value="P:nucleotide-excision repair"/>
    <property type="evidence" value="ECO:0007669"/>
    <property type="project" value="InterPro"/>
</dbReference>
<evidence type="ECO:0000256" key="4">
    <source>
        <dbReference type="SAM" id="Coils"/>
    </source>
</evidence>
<keyword evidence="4" id="KW-0175">Coiled coil</keyword>
<reference evidence="7 8" key="1">
    <citation type="journal article" date="2016" name="Nat. Commun.">
        <title>Thousands of microbial genomes shed light on interconnected biogeochemical processes in an aquifer system.</title>
        <authorList>
            <person name="Anantharaman K."/>
            <person name="Brown C.T."/>
            <person name="Hug L.A."/>
            <person name="Sharon I."/>
            <person name="Castelle C.J."/>
            <person name="Probst A.J."/>
            <person name="Thomas B.C."/>
            <person name="Singh A."/>
            <person name="Wilkins M.J."/>
            <person name="Karaoz U."/>
            <person name="Brodie E.L."/>
            <person name="Williams K.H."/>
            <person name="Hubbard S.S."/>
            <person name="Banfield J.F."/>
        </authorList>
    </citation>
    <scope>NUCLEOTIDE SEQUENCE [LARGE SCALE GENOMIC DNA]</scope>
</reference>
<evidence type="ECO:0000259" key="5">
    <source>
        <dbReference type="PROSITE" id="PS50151"/>
    </source>
</evidence>
<dbReference type="InterPro" id="IPR024759">
    <property type="entry name" value="UvrB_YAD/RRR_dom"/>
</dbReference>
<dbReference type="InterPro" id="IPR036876">
    <property type="entry name" value="UVR_dom_sf"/>
</dbReference>
<dbReference type="Pfam" id="PF02151">
    <property type="entry name" value="UVR"/>
    <property type="match status" value="1"/>
</dbReference>
<dbReference type="Gene3D" id="3.40.50.300">
    <property type="entry name" value="P-loop containing nucleotide triphosphate hydrolases"/>
    <property type="match status" value="2"/>
</dbReference>
<dbReference type="EMBL" id="MHQK01000052">
    <property type="protein sequence ID" value="OHA00639.1"/>
    <property type="molecule type" value="Genomic_DNA"/>
</dbReference>
<dbReference type="InterPro" id="IPR001943">
    <property type="entry name" value="UVR_dom"/>
</dbReference>
<dbReference type="GO" id="GO:0009380">
    <property type="term" value="C:excinuclease repair complex"/>
    <property type="evidence" value="ECO:0007669"/>
    <property type="project" value="InterPro"/>
</dbReference>
<feature type="domain" description="UVR" evidence="5">
    <location>
        <begin position="439"/>
        <end position="474"/>
    </location>
</feature>
<dbReference type="SUPFAM" id="SSF46600">
    <property type="entry name" value="C-terminal UvrC-binding domain of UvrB"/>
    <property type="match status" value="1"/>
</dbReference>
<dbReference type="CDD" id="cd18790">
    <property type="entry name" value="SF2_C_UvrB"/>
    <property type="match status" value="1"/>
</dbReference>
<comment type="subunit">
    <text evidence="2">Forms a heterotetramer with UvrA during the search for lesions. Interacts with UvrC in an incision complex.</text>
</comment>
<dbReference type="GO" id="GO:0016887">
    <property type="term" value="F:ATP hydrolysis activity"/>
    <property type="evidence" value="ECO:0007669"/>
    <property type="project" value="InterPro"/>
</dbReference>
<dbReference type="Proteomes" id="UP000178710">
    <property type="component" value="Unassembled WGS sequence"/>
</dbReference>
<dbReference type="PANTHER" id="PTHR24029">
    <property type="entry name" value="UVRABC SYSTEM PROTEIN B"/>
    <property type="match status" value="1"/>
</dbReference>
<dbReference type="Pfam" id="PF12344">
    <property type="entry name" value="UvrB"/>
    <property type="match status" value="1"/>
</dbReference>
<dbReference type="InterPro" id="IPR004807">
    <property type="entry name" value="UvrB"/>
</dbReference>
<dbReference type="GO" id="GO:0003677">
    <property type="term" value="F:DNA binding"/>
    <property type="evidence" value="ECO:0007669"/>
    <property type="project" value="InterPro"/>
</dbReference>
<dbReference type="GO" id="GO:0005524">
    <property type="term" value="F:ATP binding"/>
    <property type="evidence" value="ECO:0007669"/>
    <property type="project" value="InterPro"/>
</dbReference>
<dbReference type="InterPro" id="IPR027417">
    <property type="entry name" value="P-loop_NTPase"/>
</dbReference>
<feature type="domain" description="Helicase C-terminal" evidence="6">
    <location>
        <begin position="253"/>
        <end position="415"/>
    </location>
</feature>
<organism evidence="7 8">
    <name type="scientific">Candidatus Sungbacteria bacterium RIFCSPHIGHO2_02_FULL_49_20</name>
    <dbReference type="NCBI Taxonomy" id="1802272"/>
    <lineage>
        <taxon>Bacteria</taxon>
        <taxon>Candidatus Sungiibacteriota</taxon>
    </lineage>
</organism>
<comment type="similarity">
    <text evidence="1">Belongs to the UvrB family.</text>
</comment>
<comment type="caution">
    <text evidence="7">The sequence shown here is derived from an EMBL/GenBank/DDBJ whole genome shotgun (WGS) entry which is preliminary data.</text>
</comment>
<evidence type="ECO:0000256" key="1">
    <source>
        <dbReference type="ARBA" id="ARBA00008533"/>
    </source>
</evidence>
<evidence type="ECO:0000259" key="6">
    <source>
        <dbReference type="PROSITE" id="PS51194"/>
    </source>
</evidence>
<dbReference type="AlphaFoldDB" id="A0A1G2KQF8"/>
<evidence type="ECO:0000256" key="3">
    <source>
        <dbReference type="ARBA" id="ARBA00029504"/>
    </source>
</evidence>
<dbReference type="Pfam" id="PF00271">
    <property type="entry name" value="Helicase_C"/>
    <property type="match status" value="1"/>
</dbReference>
<dbReference type="PANTHER" id="PTHR24029:SF0">
    <property type="entry name" value="UVRABC SYSTEM PROTEIN B"/>
    <property type="match status" value="1"/>
</dbReference>
<feature type="coiled-coil region" evidence="4">
    <location>
        <begin position="68"/>
        <end position="95"/>
    </location>
</feature>
<proteinExistence type="inferred from homology"/>
<dbReference type="SUPFAM" id="SSF52540">
    <property type="entry name" value="P-loop containing nucleoside triphosphate hydrolases"/>
    <property type="match status" value="2"/>
</dbReference>
<accession>A0A1G2KQF8</accession>